<organism evidence="20 21">
    <name type="scientific">Thiohalobacter thiocyanaticus</name>
    <dbReference type="NCBI Taxonomy" id="585455"/>
    <lineage>
        <taxon>Bacteria</taxon>
        <taxon>Pseudomonadati</taxon>
        <taxon>Pseudomonadota</taxon>
        <taxon>Gammaproteobacteria</taxon>
        <taxon>Thiohalobacterales</taxon>
        <taxon>Thiohalobacteraceae</taxon>
        <taxon>Thiohalobacter</taxon>
    </lineage>
</organism>
<proteinExistence type="inferred from homology"/>
<evidence type="ECO:0000256" key="3">
    <source>
        <dbReference type="ARBA" id="ARBA00005119"/>
    </source>
</evidence>
<comment type="pathway">
    <text evidence="3 18">Phospholipid metabolism; CDP-diacylglycerol biosynthesis; CDP-diacylglycerol from sn-glycerol 3-phosphate: step 3/3.</text>
</comment>
<dbReference type="Proteomes" id="UP000218765">
    <property type="component" value="Chromosome"/>
</dbReference>
<dbReference type="AlphaFoldDB" id="A0A1Z4VSK3"/>
<dbReference type="PANTHER" id="PTHR46382">
    <property type="entry name" value="PHOSPHATIDATE CYTIDYLYLTRANSFERASE"/>
    <property type="match status" value="1"/>
</dbReference>
<evidence type="ECO:0000256" key="14">
    <source>
        <dbReference type="ARBA" id="ARBA00023098"/>
    </source>
</evidence>
<feature type="transmembrane region" description="Helical" evidence="19">
    <location>
        <begin position="82"/>
        <end position="100"/>
    </location>
</feature>
<protein>
    <recommendedName>
        <fullName evidence="7 18">Phosphatidate cytidylyltransferase</fullName>
        <ecNumber evidence="6 18">2.7.7.41</ecNumber>
    </recommendedName>
</protein>
<evidence type="ECO:0000256" key="7">
    <source>
        <dbReference type="ARBA" id="ARBA00019373"/>
    </source>
</evidence>
<evidence type="ECO:0000256" key="6">
    <source>
        <dbReference type="ARBA" id="ARBA00012487"/>
    </source>
</evidence>
<reference evidence="20 21" key="1">
    <citation type="submission" date="2017-05" db="EMBL/GenBank/DDBJ databases">
        <title>Thiocyanate degradation by Thiohalobacter thiocyanaticus FOKN1.</title>
        <authorList>
            <person name="Oshiki M."/>
            <person name="Fukushima T."/>
            <person name="Kawano S."/>
            <person name="Nakagawa J."/>
        </authorList>
    </citation>
    <scope>NUCLEOTIDE SEQUENCE [LARGE SCALE GENOMIC DNA]</scope>
    <source>
        <strain evidence="20 21">FOKN1</strain>
    </source>
</reference>
<evidence type="ECO:0000256" key="19">
    <source>
        <dbReference type="SAM" id="Phobius"/>
    </source>
</evidence>
<evidence type="ECO:0000256" key="12">
    <source>
        <dbReference type="ARBA" id="ARBA00022695"/>
    </source>
</evidence>
<feature type="transmembrane region" description="Helical" evidence="19">
    <location>
        <begin position="112"/>
        <end position="131"/>
    </location>
</feature>
<keyword evidence="10 18" id="KW-0808">Transferase</keyword>
<evidence type="ECO:0000256" key="8">
    <source>
        <dbReference type="ARBA" id="ARBA00022475"/>
    </source>
</evidence>
<evidence type="ECO:0000256" key="2">
    <source>
        <dbReference type="ARBA" id="ARBA00004651"/>
    </source>
</evidence>
<evidence type="ECO:0000256" key="5">
    <source>
        <dbReference type="ARBA" id="ARBA00010185"/>
    </source>
</evidence>
<keyword evidence="13 19" id="KW-1133">Transmembrane helix</keyword>
<dbReference type="PROSITE" id="PS01315">
    <property type="entry name" value="CDS"/>
    <property type="match status" value="1"/>
</dbReference>
<dbReference type="OrthoDB" id="9799199at2"/>
<dbReference type="Pfam" id="PF01148">
    <property type="entry name" value="CTP_transf_1"/>
    <property type="match status" value="1"/>
</dbReference>
<keyword evidence="14" id="KW-0443">Lipid metabolism</keyword>
<feature type="transmembrane region" description="Helical" evidence="19">
    <location>
        <begin position="203"/>
        <end position="223"/>
    </location>
</feature>
<dbReference type="GO" id="GO:0005886">
    <property type="term" value="C:plasma membrane"/>
    <property type="evidence" value="ECO:0007669"/>
    <property type="project" value="UniProtKB-SubCell"/>
</dbReference>
<gene>
    <name evidence="20" type="ORF">FOKN1_2075</name>
</gene>
<evidence type="ECO:0000256" key="13">
    <source>
        <dbReference type="ARBA" id="ARBA00022989"/>
    </source>
</evidence>
<evidence type="ECO:0000256" key="16">
    <source>
        <dbReference type="ARBA" id="ARBA00023209"/>
    </source>
</evidence>
<evidence type="ECO:0000313" key="21">
    <source>
        <dbReference type="Proteomes" id="UP000218765"/>
    </source>
</evidence>
<evidence type="ECO:0000256" key="18">
    <source>
        <dbReference type="RuleBase" id="RU003938"/>
    </source>
</evidence>
<dbReference type="UniPathway" id="UPA00557">
    <property type="reaction ID" value="UER00614"/>
</dbReference>
<dbReference type="KEGG" id="ttc:FOKN1_2075"/>
<evidence type="ECO:0000256" key="10">
    <source>
        <dbReference type="ARBA" id="ARBA00022679"/>
    </source>
</evidence>
<keyword evidence="21" id="KW-1185">Reference proteome</keyword>
<dbReference type="EMBL" id="AP018052">
    <property type="protein sequence ID" value="BAZ94455.1"/>
    <property type="molecule type" value="Genomic_DNA"/>
</dbReference>
<keyword evidence="8" id="KW-1003">Cell membrane</keyword>
<comment type="pathway">
    <text evidence="4">Lipid metabolism.</text>
</comment>
<dbReference type="EC" id="2.7.7.41" evidence="6 18"/>
<evidence type="ECO:0000256" key="15">
    <source>
        <dbReference type="ARBA" id="ARBA00023136"/>
    </source>
</evidence>
<evidence type="ECO:0000313" key="20">
    <source>
        <dbReference type="EMBL" id="BAZ94455.1"/>
    </source>
</evidence>
<feature type="transmembrane region" description="Helical" evidence="19">
    <location>
        <begin position="177"/>
        <end position="197"/>
    </location>
</feature>
<dbReference type="PANTHER" id="PTHR46382:SF1">
    <property type="entry name" value="PHOSPHATIDATE CYTIDYLYLTRANSFERASE"/>
    <property type="match status" value="1"/>
</dbReference>
<name>A0A1Z4VSK3_9GAMM</name>
<evidence type="ECO:0000256" key="11">
    <source>
        <dbReference type="ARBA" id="ARBA00022692"/>
    </source>
</evidence>
<comment type="similarity">
    <text evidence="5 18">Belongs to the CDS family.</text>
</comment>
<evidence type="ECO:0000256" key="17">
    <source>
        <dbReference type="ARBA" id="ARBA00023264"/>
    </source>
</evidence>
<keyword evidence="9" id="KW-0444">Lipid biosynthesis</keyword>
<feature type="transmembrane region" description="Helical" evidence="19">
    <location>
        <begin position="137"/>
        <end position="156"/>
    </location>
</feature>
<feature type="transmembrane region" description="Helical" evidence="19">
    <location>
        <begin position="56"/>
        <end position="76"/>
    </location>
</feature>
<keyword evidence="16" id="KW-0594">Phospholipid biosynthesis</keyword>
<comment type="catalytic activity">
    <reaction evidence="1 18">
        <text>a 1,2-diacyl-sn-glycero-3-phosphate + CTP + H(+) = a CDP-1,2-diacyl-sn-glycerol + diphosphate</text>
        <dbReference type="Rhea" id="RHEA:16229"/>
        <dbReference type="ChEBI" id="CHEBI:15378"/>
        <dbReference type="ChEBI" id="CHEBI:33019"/>
        <dbReference type="ChEBI" id="CHEBI:37563"/>
        <dbReference type="ChEBI" id="CHEBI:58332"/>
        <dbReference type="ChEBI" id="CHEBI:58608"/>
        <dbReference type="EC" id="2.7.7.41"/>
    </reaction>
</comment>
<keyword evidence="15 19" id="KW-0472">Membrane</keyword>
<keyword evidence="12 18" id="KW-0548">Nucleotidyltransferase</keyword>
<sequence length="271" mass="28891">MLKQRLITALILLPLVVWGVLALPTPAFAAAVAAVLVLGAWEWARLIPLPVLPLRLGFALLAAVLFYAAWGSGWAVTAREPLLLAGTAWWLLALAWLARVDWSRGRMLIKGLAAVPALVPAWIALVALHGTGQGGYWVLYLLVLIWVADSAAYFSGRRFGRRKLAPRISPGKTWEGVAGALLACAVLAVAVSLVPNWTARQQLLFVLLNLVAVALSIVGDLFISALKRQVGVKDSGRLIPGHGGVLDRVDSLLAAPPVFVGGLLYLGLMPD</sequence>
<accession>A0A1Z4VSK3</accession>
<dbReference type="GO" id="GO:0016024">
    <property type="term" value="P:CDP-diacylglycerol biosynthetic process"/>
    <property type="evidence" value="ECO:0007669"/>
    <property type="project" value="UniProtKB-UniPathway"/>
</dbReference>
<keyword evidence="11 18" id="KW-0812">Transmembrane</keyword>
<dbReference type="RefSeq" id="WP_096366544.1">
    <property type="nucleotide sequence ID" value="NZ_AP018052.1"/>
</dbReference>
<dbReference type="InterPro" id="IPR000374">
    <property type="entry name" value="PC_trans"/>
</dbReference>
<evidence type="ECO:0000256" key="4">
    <source>
        <dbReference type="ARBA" id="ARBA00005189"/>
    </source>
</evidence>
<keyword evidence="17" id="KW-1208">Phospholipid metabolism</keyword>
<evidence type="ECO:0000256" key="1">
    <source>
        <dbReference type="ARBA" id="ARBA00001698"/>
    </source>
</evidence>
<dbReference type="GO" id="GO:0004605">
    <property type="term" value="F:phosphatidate cytidylyltransferase activity"/>
    <property type="evidence" value="ECO:0007669"/>
    <property type="project" value="UniProtKB-EC"/>
</dbReference>
<comment type="subcellular location">
    <subcellularLocation>
        <location evidence="2">Cell membrane</location>
        <topology evidence="2">Multi-pass membrane protein</topology>
    </subcellularLocation>
</comment>
<evidence type="ECO:0000256" key="9">
    <source>
        <dbReference type="ARBA" id="ARBA00022516"/>
    </source>
</evidence>